<feature type="region of interest" description="Disordered" evidence="8">
    <location>
        <begin position="1191"/>
        <end position="1227"/>
    </location>
</feature>
<dbReference type="CDD" id="cd00082">
    <property type="entry name" value="HisKA"/>
    <property type="match status" value="1"/>
</dbReference>
<feature type="region of interest" description="Disordered" evidence="8">
    <location>
        <begin position="206"/>
        <end position="251"/>
    </location>
</feature>
<reference evidence="11 12" key="1">
    <citation type="journal article" date="2018" name="Front. Microbiol.">
        <title>Prospects for Fungal Bioremediation of Acidic Radioactive Waste Sites: Characterization and Genome Sequence of Rhodotorula taiwanensis MD1149.</title>
        <authorList>
            <person name="Tkavc R."/>
            <person name="Matrosova V.Y."/>
            <person name="Grichenko O.E."/>
            <person name="Gostincar C."/>
            <person name="Volpe R.P."/>
            <person name="Klimenkova P."/>
            <person name="Gaidamakova E.K."/>
            <person name="Zhou C.E."/>
            <person name="Stewart B.J."/>
            <person name="Lyman M.G."/>
            <person name="Malfatti S.A."/>
            <person name="Rubinfeld B."/>
            <person name="Courtot M."/>
            <person name="Singh J."/>
            <person name="Dalgard C.L."/>
            <person name="Hamilton T."/>
            <person name="Frey K.G."/>
            <person name="Gunde-Cimerman N."/>
            <person name="Dugan L."/>
            <person name="Daly M.J."/>
        </authorList>
    </citation>
    <scope>NUCLEOTIDE SEQUENCE [LARGE SCALE GENOMIC DNA]</scope>
    <source>
        <strain evidence="11 12">MD1149</strain>
    </source>
</reference>
<feature type="region of interest" description="Disordered" evidence="8">
    <location>
        <begin position="1239"/>
        <end position="1308"/>
    </location>
</feature>
<evidence type="ECO:0000256" key="4">
    <source>
        <dbReference type="ARBA" id="ARBA00022679"/>
    </source>
</evidence>
<dbReference type="STRING" id="741276.A0A2S5BB66"/>
<dbReference type="Pfam" id="PF00072">
    <property type="entry name" value="Response_reg"/>
    <property type="match status" value="1"/>
</dbReference>
<dbReference type="InterPro" id="IPR036890">
    <property type="entry name" value="HATPase_C_sf"/>
</dbReference>
<evidence type="ECO:0000259" key="10">
    <source>
        <dbReference type="PROSITE" id="PS50110"/>
    </source>
</evidence>
<evidence type="ECO:0000313" key="11">
    <source>
        <dbReference type="EMBL" id="POY74019.1"/>
    </source>
</evidence>
<feature type="modified residue" description="4-aspartylphosphate" evidence="6">
    <location>
        <position position="1113"/>
    </location>
</feature>
<feature type="domain" description="Response regulatory" evidence="10">
    <location>
        <begin position="1060"/>
        <end position="1190"/>
    </location>
</feature>
<dbReference type="InterPro" id="IPR000014">
    <property type="entry name" value="PAS"/>
</dbReference>
<feature type="region of interest" description="Disordered" evidence="8">
    <location>
        <begin position="1"/>
        <end position="20"/>
    </location>
</feature>
<dbReference type="SUPFAM" id="SSF52172">
    <property type="entry name" value="CheY-like"/>
    <property type="match status" value="1"/>
</dbReference>
<dbReference type="PANTHER" id="PTHR43047:SF72">
    <property type="entry name" value="OSMOSENSING HISTIDINE PROTEIN KINASE SLN1"/>
    <property type="match status" value="1"/>
</dbReference>
<dbReference type="CDD" id="cd00130">
    <property type="entry name" value="PAS"/>
    <property type="match status" value="2"/>
</dbReference>
<dbReference type="SMART" id="SM00387">
    <property type="entry name" value="HATPase_c"/>
    <property type="match status" value="1"/>
</dbReference>
<dbReference type="PROSITE" id="PS50109">
    <property type="entry name" value="HIS_KIN"/>
    <property type="match status" value="1"/>
</dbReference>
<feature type="coiled-coil region" evidence="7">
    <location>
        <begin position="702"/>
        <end position="744"/>
    </location>
</feature>
<dbReference type="PANTHER" id="PTHR43047">
    <property type="entry name" value="TWO-COMPONENT HISTIDINE PROTEIN KINASE"/>
    <property type="match status" value="1"/>
</dbReference>
<gene>
    <name evidence="11" type="ORF">BMF94_2830</name>
</gene>
<protein>
    <recommendedName>
        <fullName evidence="2">histidine kinase</fullName>
        <ecNumber evidence="2">2.7.13.3</ecNumber>
    </recommendedName>
</protein>
<feature type="compositionally biased region" description="Basic and acidic residues" evidence="8">
    <location>
        <begin position="1213"/>
        <end position="1227"/>
    </location>
</feature>
<dbReference type="GO" id="GO:0009927">
    <property type="term" value="F:histidine phosphotransfer kinase activity"/>
    <property type="evidence" value="ECO:0007669"/>
    <property type="project" value="TreeGrafter"/>
</dbReference>
<feature type="region of interest" description="Disordered" evidence="8">
    <location>
        <begin position="308"/>
        <end position="331"/>
    </location>
</feature>
<dbReference type="Pfam" id="PF02518">
    <property type="entry name" value="HATPase_c"/>
    <property type="match status" value="1"/>
</dbReference>
<dbReference type="Gene3D" id="3.30.450.20">
    <property type="entry name" value="PAS domain"/>
    <property type="match status" value="2"/>
</dbReference>
<keyword evidence="4" id="KW-0808">Transferase</keyword>
<dbReference type="EC" id="2.7.13.3" evidence="2"/>
<dbReference type="Gene3D" id="3.30.565.10">
    <property type="entry name" value="Histidine kinase-like ATPase, C-terminal domain"/>
    <property type="match status" value="1"/>
</dbReference>
<evidence type="ECO:0000256" key="3">
    <source>
        <dbReference type="ARBA" id="ARBA00022553"/>
    </source>
</evidence>
<dbReference type="SUPFAM" id="SSF55785">
    <property type="entry name" value="PYP-like sensor domain (PAS domain)"/>
    <property type="match status" value="2"/>
</dbReference>
<dbReference type="PRINTS" id="PR00344">
    <property type="entry name" value="BCTRLSENSOR"/>
</dbReference>
<dbReference type="CDD" id="cd17546">
    <property type="entry name" value="REC_hyHK_CKI1_RcsC-like"/>
    <property type="match status" value="1"/>
</dbReference>
<dbReference type="InterPro" id="IPR001789">
    <property type="entry name" value="Sig_transdc_resp-reg_receiver"/>
</dbReference>
<feature type="compositionally biased region" description="Acidic residues" evidence="8">
    <location>
        <begin position="363"/>
        <end position="382"/>
    </location>
</feature>
<feature type="compositionally biased region" description="Low complexity" evidence="8">
    <location>
        <begin position="230"/>
        <end position="251"/>
    </location>
</feature>
<organism evidence="11 12">
    <name type="scientific">Rhodotorula taiwanensis</name>
    <dbReference type="NCBI Taxonomy" id="741276"/>
    <lineage>
        <taxon>Eukaryota</taxon>
        <taxon>Fungi</taxon>
        <taxon>Dikarya</taxon>
        <taxon>Basidiomycota</taxon>
        <taxon>Pucciniomycotina</taxon>
        <taxon>Microbotryomycetes</taxon>
        <taxon>Sporidiobolales</taxon>
        <taxon>Sporidiobolaceae</taxon>
        <taxon>Rhodotorula</taxon>
    </lineage>
</organism>
<dbReference type="SMART" id="SM00448">
    <property type="entry name" value="REC"/>
    <property type="match status" value="1"/>
</dbReference>
<dbReference type="SUPFAM" id="SSF55874">
    <property type="entry name" value="ATPase domain of HSP90 chaperone/DNA topoisomerase II/histidine kinase"/>
    <property type="match status" value="1"/>
</dbReference>
<feature type="region of interest" description="Disordered" evidence="8">
    <location>
        <begin position="129"/>
        <end position="174"/>
    </location>
</feature>
<dbReference type="OrthoDB" id="60033at2759"/>
<dbReference type="GO" id="GO:0005886">
    <property type="term" value="C:plasma membrane"/>
    <property type="evidence" value="ECO:0007669"/>
    <property type="project" value="TreeGrafter"/>
</dbReference>
<evidence type="ECO:0000313" key="12">
    <source>
        <dbReference type="Proteomes" id="UP000237144"/>
    </source>
</evidence>
<dbReference type="PROSITE" id="PS50110">
    <property type="entry name" value="RESPONSE_REGULATORY"/>
    <property type="match status" value="1"/>
</dbReference>
<dbReference type="InterPro" id="IPR003594">
    <property type="entry name" value="HATPase_dom"/>
</dbReference>
<dbReference type="Proteomes" id="UP000237144">
    <property type="component" value="Unassembled WGS sequence"/>
</dbReference>
<evidence type="ECO:0000256" key="6">
    <source>
        <dbReference type="PROSITE-ProRule" id="PRU00169"/>
    </source>
</evidence>
<sequence>MATAVLPPTSSAPPGKIDLSDSKASMTETWIPPHLAAYLLDQPMPTAVYAHSSLSEPLKLNSPDKLAPPIYENPAMRALLLQGSGAAARAAGPTAENPPVPASLSETLNERNQAKLRSWLATGLEETLGQGRPKCSSAMGTPTQLAGNGPGSPLHLPQLKRTNSTKPFPSPGLRSPALATVMMTMKSNGDGAGSFPFGFTQAAGEVAGKAEPEPKLADSPSTSGGSSAWTSLSRRTSVSSNSTAATSTAATSRWSARHISLQLATSVNFSKTHWRGTVYPELGITILTQLPSSAIANGGLGFAEYEEDRDVREVPSASSATNGDEPPEEDNAEALAALQKSCAEGVAAWEEASTIAGKREPEEQLNLEDLDVPESEDDEDLVTDPSGSVSPDGSETSSSLSEASRLPISVVMARERLGKPIPYEPIGDNEISTSGAHDSTSLEGMAYTLWHSPVGCFRVDKDLSIVQANPKWRQTCGLPDGESNDSWPSRVHPEDREKVVAHYTRIADELPVERDEYEFRWMPDGDVDRWCTCVIEPAIINGAMAGYSGYLLNINKHKAKQTAMAMRAEQLRNELAWMSETTAVGLVRIDKKGKILMANKAWYDVVRLKEDQKPEQWVEAMHPDDHDWVLAEWTKSLETLEPFSARFRWKYGDTCLTQAVPNNTEKSKVTGWIASVTKYVTATRRLLRAQVADARTTSMTAQARAEEELVKLSKEREERAKRDVEEAEERTRIAIEEKRQQELLIDVTSHEIRNPISAVLQNAEVTRTSLHSIRSTLLQLKEKAALPEQLGDSVINDLEEDIEALDAISECGMAQERIANDILGLAQLQLNKYSVTPIEFDLATSLRNILRMFKNECRTKSIELQLVIGSSLARLGPPRLTQVLVNLLSNAIRFTAKSDTRIVTLAVEVSAKAPDRDAPLIPPEETEYYIDQQKPIYLFFSVEDTGPGMTKEESGRLFAKFMQASPFTHTTWGGSGLGLWIARNLCELQAGRIEVSSTVGKGSIFRCFITARSVDAGTRAEDKDVAVIEGITSPNAARGAAPKVFLSKNGSEEKPLRGFTILCCEDNQINRTVLRRQLDKEGCEEIFLASDGKEGVALLFARKPGTIDCILMDIEASLLLPMPVMDGLAATRAIRAAEKSGDRTGHQRIVGLTGNARNAQKQTALEAGMDTVITKPYKVADLVDKIRDTYPDEDSFDSSINSTKAGADTSYRASHEQNGSKEMSHTFRDGVTVEVIAGGNSKHSVSSPKEAPSQPCERTGRKLLAPELETGRIDGAAHQAADSMEHHGAGTIAPPSNGGDWPLPKNAV</sequence>
<evidence type="ECO:0000259" key="9">
    <source>
        <dbReference type="PROSITE" id="PS50109"/>
    </source>
</evidence>
<keyword evidence="3 6" id="KW-0597">Phosphoprotein</keyword>
<proteinExistence type="predicted"/>
<feature type="region of interest" description="Disordered" evidence="8">
    <location>
        <begin position="354"/>
        <end position="404"/>
    </location>
</feature>
<dbReference type="InterPro" id="IPR035965">
    <property type="entry name" value="PAS-like_dom_sf"/>
</dbReference>
<keyword evidence="12" id="KW-1185">Reference proteome</keyword>
<feature type="compositionally biased region" description="Polar residues" evidence="8">
    <location>
        <begin position="219"/>
        <end position="229"/>
    </location>
</feature>
<dbReference type="GO" id="GO:0000155">
    <property type="term" value="F:phosphorelay sensor kinase activity"/>
    <property type="evidence" value="ECO:0007669"/>
    <property type="project" value="InterPro"/>
</dbReference>
<comment type="caution">
    <text evidence="11">The sequence shown here is derived from an EMBL/GenBank/DDBJ whole genome shotgun (WGS) entry which is preliminary data.</text>
</comment>
<keyword evidence="5" id="KW-0418">Kinase</keyword>
<dbReference type="Gene3D" id="1.10.287.130">
    <property type="match status" value="1"/>
</dbReference>
<keyword evidence="7" id="KW-0175">Coiled coil</keyword>
<dbReference type="InterPro" id="IPR004358">
    <property type="entry name" value="Sig_transdc_His_kin-like_C"/>
</dbReference>
<name>A0A2S5BB66_9BASI</name>
<evidence type="ECO:0000256" key="7">
    <source>
        <dbReference type="SAM" id="Coils"/>
    </source>
</evidence>
<evidence type="ECO:0000256" key="8">
    <source>
        <dbReference type="SAM" id="MobiDB-lite"/>
    </source>
</evidence>
<evidence type="ECO:0000256" key="2">
    <source>
        <dbReference type="ARBA" id="ARBA00012438"/>
    </source>
</evidence>
<feature type="compositionally biased region" description="Low complexity" evidence="8">
    <location>
        <begin position="390"/>
        <end position="404"/>
    </location>
</feature>
<dbReference type="InterPro" id="IPR005467">
    <property type="entry name" value="His_kinase_dom"/>
</dbReference>
<comment type="catalytic activity">
    <reaction evidence="1">
        <text>ATP + protein L-histidine = ADP + protein N-phospho-L-histidine.</text>
        <dbReference type="EC" id="2.7.13.3"/>
    </reaction>
</comment>
<dbReference type="Gene3D" id="3.40.50.2300">
    <property type="match status" value="1"/>
</dbReference>
<dbReference type="EMBL" id="PJQD01000029">
    <property type="protein sequence ID" value="POY74019.1"/>
    <property type="molecule type" value="Genomic_DNA"/>
</dbReference>
<accession>A0A2S5BB66</accession>
<dbReference type="InterPro" id="IPR003661">
    <property type="entry name" value="HisK_dim/P_dom"/>
</dbReference>
<dbReference type="SMART" id="SM00091">
    <property type="entry name" value="PAS"/>
    <property type="match status" value="2"/>
</dbReference>
<evidence type="ECO:0000256" key="1">
    <source>
        <dbReference type="ARBA" id="ARBA00000085"/>
    </source>
</evidence>
<evidence type="ECO:0000256" key="5">
    <source>
        <dbReference type="ARBA" id="ARBA00022777"/>
    </source>
</evidence>
<feature type="domain" description="Histidine kinase" evidence="9">
    <location>
        <begin position="747"/>
        <end position="1013"/>
    </location>
</feature>
<dbReference type="InterPro" id="IPR011006">
    <property type="entry name" value="CheY-like_superfamily"/>
</dbReference>